<dbReference type="PANTHER" id="PTHR40980">
    <property type="entry name" value="PLUG DOMAIN-CONTAINING PROTEIN"/>
    <property type="match status" value="1"/>
</dbReference>
<dbReference type="Proteomes" id="UP000015993">
    <property type="component" value="Unassembled WGS sequence"/>
</dbReference>
<dbReference type="HOGENOM" id="CLU_354760_0_0_10"/>
<reference evidence="2 3" key="1">
    <citation type="submission" date="2011-08" db="EMBL/GenBank/DDBJ databases">
        <title>The Genome Sequence of Prevotella sp. oral taxon 302 str. F0323.</title>
        <authorList>
            <consortium name="The Broad Institute Genome Sequencing Platform"/>
            <person name="Earl A."/>
            <person name="Ward D."/>
            <person name="Feldgarden M."/>
            <person name="Gevers D."/>
            <person name="Izard J."/>
            <person name="Blanton J.M."/>
            <person name="Baranova O.V."/>
            <person name="Tanner A.C."/>
            <person name="Dewhirst F.E."/>
            <person name="Young S.K."/>
            <person name="Zeng Q."/>
            <person name="Gargeya S."/>
            <person name="Fitzgerald M."/>
            <person name="Haas B."/>
            <person name="Abouelleil A."/>
            <person name="Alvarado L."/>
            <person name="Arachchi H.M."/>
            <person name="Berlin A."/>
            <person name="Brown A."/>
            <person name="Chapman S.B."/>
            <person name="Chen Z."/>
            <person name="Dunbar C."/>
            <person name="Freedman E."/>
            <person name="Gearin G."/>
            <person name="Gellesch M."/>
            <person name="Goldberg J."/>
            <person name="Griggs A."/>
            <person name="Gujja S."/>
            <person name="Heiman D."/>
            <person name="Howarth C."/>
            <person name="Larson L."/>
            <person name="Lui A."/>
            <person name="MacDonald P.J.P."/>
            <person name="Montmayeur A."/>
            <person name="Murphy C."/>
            <person name="Neiman D."/>
            <person name="Pearson M."/>
            <person name="Priest M."/>
            <person name="Roberts A."/>
            <person name="Saif S."/>
            <person name="Shea T."/>
            <person name="Shenoy N."/>
            <person name="Sisk P."/>
            <person name="Stolte C."/>
            <person name="Sykes S."/>
            <person name="Wortman J."/>
            <person name="Nusbaum C."/>
            <person name="Birren B."/>
        </authorList>
    </citation>
    <scope>NUCLEOTIDE SEQUENCE [LARGE SCALE GENOMIC DNA]</scope>
    <source>
        <strain evidence="2 3">F0323</strain>
    </source>
</reference>
<comment type="caution">
    <text evidence="2">The sequence shown here is derived from an EMBL/GenBank/DDBJ whole genome shotgun (WGS) entry which is preliminary data.</text>
</comment>
<dbReference type="SUPFAM" id="SSF49464">
    <property type="entry name" value="Carboxypeptidase regulatory domain-like"/>
    <property type="match status" value="1"/>
</dbReference>
<sequence>MRKSIPINILLFLFCILQVQAQIQIKGQVLDESNKPMDFVNIVCQKDGILLSNAISDNNGIFQLEIKEMQSVDLSFSFVGYRTKVLKVEKDKLQQFLTIVMETEAIALDEAAVMGKRSYIKADAKAITINIPKNSSMKNESMLELIKKLPGVTDSGGGLSVAGVSGVIVVIDGKQVNMPDNLMLKYLESLPADNVQTVRVMKNPPAKYDAKGMSGCIEIINNKTYQQNSSPFISATIQGGITKKNFLHKESFGLRWQPTARFQLHADISHNKINRHFIQDMENGLFLNNEILDYNRNTLRDLNRHLYNYSVGLNYSLSPTWELELCGEGYYDDWKAYGSSEAVAVNKKGEEIGTITSQITSVEPYGFHSIYGRIVKSFVNRGKINIDMNFMTYNNRSDGSVEAQGTLIQPVQTMLSQPLNIHTFMGKIDYSGAIGAKATWEIGAKYDEAHLFTDIHKMINPLKTEEKYGNRHIEKNAALYSSIQIQGDKDLLSCGIRVEYSGTERKTENYITQWEDQKKSYIWNIYPQLSYSHDFSQNFKMGVSASRRTNRSTYINLSPVSWPTDALFRLAGNPNLSPEYIWKGDLNLFLFKKYNFSATYSYIKNGIYYILKQEKNIVSTFPDNYPEFRNIYFNLNLPFSIKNIWDANINIGGGYSVLPYSSDEESFTLKKWSGSVNLNQTFHLPWGIDAEAITQYRSKIITGYLQAPPFFMTSLSFSKDFLRDKSLNATLSLKDVFNTMSIGSEAIGTAFPFKMRMTTDSFCVMLTIKYLLGKNWKSKNSIHIDDSRFDK</sequence>
<dbReference type="Pfam" id="PF14905">
    <property type="entry name" value="OMP_b-brl_3"/>
    <property type="match status" value="1"/>
</dbReference>
<feature type="domain" description="Outer membrane protein beta-barrel" evidence="1">
    <location>
        <begin position="382"/>
        <end position="770"/>
    </location>
</feature>
<protein>
    <recommendedName>
        <fullName evidence="1">Outer membrane protein beta-barrel domain-containing protein</fullName>
    </recommendedName>
</protein>
<dbReference type="AlphaFoldDB" id="G5GBQ1"/>
<dbReference type="EMBL" id="ACZK01000018">
    <property type="protein sequence ID" value="EHG23018.1"/>
    <property type="molecule type" value="Genomic_DNA"/>
</dbReference>
<dbReference type="InterPro" id="IPR041700">
    <property type="entry name" value="OMP_b-brl_3"/>
</dbReference>
<dbReference type="eggNOG" id="COG1629">
    <property type="taxonomic scope" value="Bacteria"/>
</dbReference>
<proteinExistence type="predicted"/>
<dbReference type="RefSeq" id="WP_009347462.1">
    <property type="nucleotide sequence ID" value="NZ_JH376829.1"/>
</dbReference>
<dbReference type="OrthoDB" id="1098137at2"/>
<accession>G5GBQ1</accession>
<evidence type="ECO:0000259" key="1">
    <source>
        <dbReference type="Pfam" id="PF14905"/>
    </source>
</evidence>
<evidence type="ECO:0000313" key="3">
    <source>
        <dbReference type="Proteomes" id="UP000015993"/>
    </source>
</evidence>
<dbReference type="PANTHER" id="PTHR40980:SF4">
    <property type="entry name" value="TONB-DEPENDENT RECEPTOR-LIKE BETA-BARREL DOMAIN-CONTAINING PROTEIN"/>
    <property type="match status" value="1"/>
</dbReference>
<dbReference type="Pfam" id="PF13715">
    <property type="entry name" value="CarbopepD_reg_2"/>
    <property type="match status" value="1"/>
</dbReference>
<evidence type="ECO:0000313" key="2">
    <source>
        <dbReference type="EMBL" id="EHG23018.1"/>
    </source>
</evidence>
<organism evidence="2 3">
    <name type="scientific">Alloprevotella rava F0323</name>
    <dbReference type="NCBI Taxonomy" id="679199"/>
    <lineage>
        <taxon>Bacteria</taxon>
        <taxon>Pseudomonadati</taxon>
        <taxon>Bacteroidota</taxon>
        <taxon>Bacteroidia</taxon>
        <taxon>Bacteroidales</taxon>
        <taxon>Prevotellaceae</taxon>
        <taxon>Alloprevotella</taxon>
    </lineage>
</organism>
<dbReference type="InterPro" id="IPR008969">
    <property type="entry name" value="CarboxyPept-like_regulatory"/>
</dbReference>
<dbReference type="STRING" id="679199.HMPREF9332_01002"/>
<gene>
    <name evidence="2" type="ORF">HMPREF9332_01002</name>
</gene>
<keyword evidence="3" id="KW-1185">Reference proteome</keyword>
<dbReference type="SUPFAM" id="SSF56935">
    <property type="entry name" value="Porins"/>
    <property type="match status" value="1"/>
</dbReference>
<name>G5GBQ1_9BACT</name>